<feature type="region of interest" description="Disordered" evidence="1">
    <location>
        <begin position="324"/>
        <end position="364"/>
    </location>
</feature>
<feature type="compositionally biased region" description="Polar residues" evidence="1">
    <location>
        <begin position="456"/>
        <end position="484"/>
    </location>
</feature>
<evidence type="ECO:0000313" key="4">
    <source>
        <dbReference type="EMBL" id="WPB05206.1"/>
    </source>
</evidence>
<evidence type="ECO:0000313" key="3">
    <source>
        <dbReference type="EMBL" id="PIA94741.1"/>
    </source>
</evidence>
<dbReference type="EMBL" id="LKMD01000104">
    <property type="protein sequence ID" value="PIA94741.1"/>
    <property type="molecule type" value="Genomic_DNA"/>
</dbReference>
<evidence type="ECO:0000313" key="6">
    <source>
        <dbReference type="Proteomes" id="UP001302367"/>
    </source>
</evidence>
<feature type="compositionally biased region" description="Polar residues" evidence="1">
    <location>
        <begin position="324"/>
        <end position="342"/>
    </location>
</feature>
<reference evidence="4 6" key="2">
    <citation type="submission" date="2023-09" db="EMBL/GenBank/DDBJ databases">
        <title>Complete-Gapless Cercospora beticola genome.</title>
        <authorList>
            <person name="Wyatt N.A."/>
            <person name="Spanner R.E."/>
            <person name="Bolton M.D."/>
        </authorList>
    </citation>
    <scope>NUCLEOTIDE SEQUENCE [LARGE SCALE GENOMIC DNA]</scope>
    <source>
        <strain evidence="4">Cb09-40</strain>
    </source>
</reference>
<accession>A0A2G5HQB9</accession>
<dbReference type="AlphaFoldDB" id="A0A2G5HQB9"/>
<feature type="signal peptide" evidence="2">
    <location>
        <begin position="1"/>
        <end position="19"/>
    </location>
</feature>
<evidence type="ECO:0008006" key="7">
    <source>
        <dbReference type="Google" id="ProtNLM"/>
    </source>
</evidence>
<reference evidence="3 5" key="1">
    <citation type="submission" date="2015-10" db="EMBL/GenBank/DDBJ databases">
        <title>The cercosporin biosynthetic gene cluster was horizontally transferred to several fungal lineages and shown to be expanded in Cercospora beticola based on microsynteny with recipient genomes.</title>
        <authorList>
            <person name="De Jonge R."/>
            <person name="Ebert M.K."/>
            <person name="Suttle J.C."/>
            <person name="Jurick Ii W.M."/>
            <person name="Secor G.A."/>
            <person name="Thomma B.P."/>
            <person name="Van De Peer Y."/>
            <person name="Bolton M.D."/>
        </authorList>
    </citation>
    <scope>NUCLEOTIDE SEQUENCE [LARGE SCALE GENOMIC DNA]</scope>
    <source>
        <strain evidence="3 5">09-40</strain>
    </source>
</reference>
<feature type="region of interest" description="Disordered" evidence="1">
    <location>
        <begin position="507"/>
        <end position="607"/>
    </location>
</feature>
<feature type="compositionally biased region" description="Low complexity" evidence="1">
    <location>
        <begin position="557"/>
        <end position="573"/>
    </location>
</feature>
<sequence length="607" mass="63399">MQMFTLWALQAVLVNGQHAERATKDASGTATSNISTIKSASSSLRPEYTISHPTTAPPCCWFAGYAEGDIGVKGNFHYNTSVVQTVATVYSTILDYGDQEEVANVSTSYMAEEEIYTRFGLWIRGFDGHHYSLSSVESELGRLGVPLTLVSGNSYAGTHVYQAGSTTEIDAPYPTPWLAWNRVQVWYDTSSSCGSITWKDYSSGNPITTHTAPFTSGFVYVFGLYGIGIGDDVPGAYTSRTMTQTGQTFTSSHFYIQTLPLDAPLPTPGFYPLPSEAIERYLSFQTSAYPWMTDCIPVDTPGEPTVHIAVNQLTETSRVTVMMARSTTDSRTQPQPQATGDASQPPMTPTLSPSADNGDEPLPVQSPTVAVLESASNSVPEVIFPQSEGPESVLDVATMQDQTTPDQQSSTISEEASSDFVSPATVPLPATSSPGKPTSSQGGQVPADNAGDDNLTGPTVVSPGDTSTSTAVQDDTLANTANSEPLATSVFDETSDPIVAVSKSISASSTVEIGTKERTAASQTSSLVVADESRPSGGGCDNESIPPAVAKDNESEGAAGSIGSAATATTSGAVVSDRTPRPGQGTDVRATGDVGSARGGSVASTPG</sequence>
<keyword evidence="6" id="KW-1185">Reference proteome</keyword>
<gene>
    <name evidence="3" type="ORF">CB0940_08627</name>
    <name evidence="4" type="ORF">RHO25_009857</name>
</gene>
<feature type="compositionally biased region" description="Low complexity" evidence="1">
    <location>
        <begin position="400"/>
        <end position="411"/>
    </location>
</feature>
<protein>
    <recommendedName>
        <fullName evidence="7">Peptidase C39-like domain-containing protein</fullName>
    </recommendedName>
</protein>
<feature type="compositionally biased region" description="Polar residues" evidence="1">
    <location>
        <begin position="430"/>
        <end position="443"/>
    </location>
</feature>
<dbReference type="Proteomes" id="UP000230605">
    <property type="component" value="Chromosome 6"/>
</dbReference>
<dbReference type="Proteomes" id="UP001302367">
    <property type="component" value="Chromosome 6"/>
</dbReference>
<dbReference type="OrthoDB" id="3801520at2759"/>
<feature type="region of interest" description="Disordered" evidence="1">
    <location>
        <begin position="400"/>
        <end position="484"/>
    </location>
</feature>
<feature type="chain" id="PRO_5013566069" description="Peptidase C39-like domain-containing protein" evidence="2">
    <location>
        <begin position="20"/>
        <end position="607"/>
    </location>
</feature>
<organism evidence="3 5">
    <name type="scientific">Cercospora beticola</name>
    <name type="common">Sugarbeet leaf spot fungus</name>
    <dbReference type="NCBI Taxonomy" id="122368"/>
    <lineage>
        <taxon>Eukaryota</taxon>
        <taxon>Fungi</taxon>
        <taxon>Dikarya</taxon>
        <taxon>Ascomycota</taxon>
        <taxon>Pezizomycotina</taxon>
        <taxon>Dothideomycetes</taxon>
        <taxon>Dothideomycetidae</taxon>
        <taxon>Mycosphaerellales</taxon>
        <taxon>Mycosphaerellaceae</taxon>
        <taxon>Cercospora</taxon>
    </lineage>
</organism>
<name>A0A2G5HQB9_CERBT</name>
<evidence type="ECO:0000256" key="1">
    <source>
        <dbReference type="SAM" id="MobiDB-lite"/>
    </source>
</evidence>
<evidence type="ECO:0000313" key="5">
    <source>
        <dbReference type="Proteomes" id="UP000230605"/>
    </source>
</evidence>
<dbReference type="EMBL" id="CP134189">
    <property type="protein sequence ID" value="WPB05206.1"/>
    <property type="molecule type" value="Genomic_DNA"/>
</dbReference>
<evidence type="ECO:0000256" key="2">
    <source>
        <dbReference type="SAM" id="SignalP"/>
    </source>
</evidence>
<proteinExistence type="predicted"/>
<keyword evidence="2" id="KW-0732">Signal</keyword>